<gene>
    <name evidence="2" type="ORF">WICPIJ_008805</name>
</gene>
<evidence type="ECO:0000313" key="2">
    <source>
        <dbReference type="EMBL" id="KAH3678878.1"/>
    </source>
</evidence>
<dbReference type="Proteomes" id="UP000774326">
    <property type="component" value="Unassembled WGS sequence"/>
</dbReference>
<protein>
    <submittedName>
        <fullName evidence="2">Uncharacterized protein</fullName>
    </submittedName>
</protein>
<keyword evidence="1" id="KW-1133">Transmembrane helix</keyword>
<keyword evidence="1" id="KW-0812">Transmembrane</keyword>
<accession>A0A9P8PV16</accession>
<evidence type="ECO:0000256" key="1">
    <source>
        <dbReference type="SAM" id="Phobius"/>
    </source>
</evidence>
<organism evidence="2 3">
    <name type="scientific">Wickerhamomyces pijperi</name>
    <name type="common">Yeast</name>
    <name type="synonym">Pichia pijperi</name>
    <dbReference type="NCBI Taxonomy" id="599730"/>
    <lineage>
        <taxon>Eukaryota</taxon>
        <taxon>Fungi</taxon>
        <taxon>Dikarya</taxon>
        <taxon>Ascomycota</taxon>
        <taxon>Saccharomycotina</taxon>
        <taxon>Saccharomycetes</taxon>
        <taxon>Phaffomycetales</taxon>
        <taxon>Wickerhamomycetaceae</taxon>
        <taxon>Wickerhamomyces</taxon>
    </lineage>
</organism>
<evidence type="ECO:0000313" key="3">
    <source>
        <dbReference type="Proteomes" id="UP000774326"/>
    </source>
</evidence>
<comment type="caution">
    <text evidence="2">The sequence shown here is derived from an EMBL/GenBank/DDBJ whole genome shotgun (WGS) entry which is preliminary data.</text>
</comment>
<keyword evidence="1" id="KW-0472">Membrane</keyword>
<name>A0A9P8PV16_WICPI</name>
<sequence length="79" mass="8327">MASLIRSENSSLGNGCVSSPPAPALSVLLFNPLVANLVNKISHEVFFHLLMANLPSLMLLFSISASPVAALLVLEDLLP</sequence>
<keyword evidence="3" id="KW-1185">Reference proteome</keyword>
<dbReference type="AlphaFoldDB" id="A0A9P8PV16"/>
<reference evidence="2" key="1">
    <citation type="journal article" date="2021" name="Open Biol.">
        <title>Shared evolutionary footprints suggest mitochondrial oxidative damage underlies multiple complex I losses in fungi.</title>
        <authorList>
            <person name="Schikora-Tamarit M.A."/>
            <person name="Marcet-Houben M."/>
            <person name="Nosek J."/>
            <person name="Gabaldon T."/>
        </authorList>
    </citation>
    <scope>NUCLEOTIDE SEQUENCE</scope>
    <source>
        <strain evidence="2">CBS2887</strain>
    </source>
</reference>
<feature type="transmembrane region" description="Helical" evidence="1">
    <location>
        <begin position="50"/>
        <end position="74"/>
    </location>
</feature>
<dbReference type="EMBL" id="JAEUBG010005058">
    <property type="protein sequence ID" value="KAH3678878.1"/>
    <property type="molecule type" value="Genomic_DNA"/>
</dbReference>
<reference evidence="2" key="2">
    <citation type="submission" date="2021-01" db="EMBL/GenBank/DDBJ databases">
        <authorList>
            <person name="Schikora-Tamarit M.A."/>
        </authorList>
    </citation>
    <scope>NUCLEOTIDE SEQUENCE</scope>
    <source>
        <strain evidence="2">CBS2887</strain>
    </source>
</reference>
<proteinExistence type="predicted"/>